<sequence>MATSARPNAAKLPISIPLADLTPKPDAGGGVPDRVPFVVPLLGLAVGVALTYVQPEKFTKTLSLALVVFEQSQAKVAVVVLVVPLPEMVREGKEVVAGPGRELVMEPEPETLGREDEALLEGGKGLFLVVRVVGRAVDGGGAAIVVDGWRMQDVWEAERAKGRIDWAGDGRRGVSKSDYRRKSRTETAMETMSEMCRALHCVGMREGERKRKKRWMGVWVWRKREDE</sequence>
<evidence type="ECO:0000313" key="2">
    <source>
        <dbReference type="Proteomes" id="UP000244855"/>
    </source>
</evidence>
<reference evidence="1 2" key="1">
    <citation type="journal article" date="2018" name="Sci. Rep.">
        <title>Comparative genomics provides insights into the lifestyle and reveals functional heterogeneity of dark septate endophytic fungi.</title>
        <authorList>
            <person name="Knapp D.G."/>
            <person name="Nemeth J.B."/>
            <person name="Barry K."/>
            <person name="Hainaut M."/>
            <person name="Henrissat B."/>
            <person name="Johnson J."/>
            <person name="Kuo A."/>
            <person name="Lim J.H.P."/>
            <person name="Lipzen A."/>
            <person name="Nolan M."/>
            <person name="Ohm R.A."/>
            <person name="Tamas L."/>
            <person name="Grigoriev I.V."/>
            <person name="Spatafora J.W."/>
            <person name="Nagy L.G."/>
            <person name="Kovacs G.M."/>
        </authorList>
    </citation>
    <scope>NUCLEOTIDE SEQUENCE [LARGE SCALE GENOMIC DNA]</scope>
    <source>
        <strain evidence="1 2">DSE2036</strain>
    </source>
</reference>
<keyword evidence="2" id="KW-1185">Reference proteome</keyword>
<dbReference type="AlphaFoldDB" id="A0A2V1ED32"/>
<gene>
    <name evidence="1" type="ORF">DM02DRAFT_621311</name>
</gene>
<dbReference type="Proteomes" id="UP000244855">
    <property type="component" value="Unassembled WGS sequence"/>
</dbReference>
<proteinExistence type="predicted"/>
<dbReference type="EMBL" id="KZ805300">
    <property type="protein sequence ID" value="PVI08443.1"/>
    <property type="molecule type" value="Genomic_DNA"/>
</dbReference>
<evidence type="ECO:0000313" key="1">
    <source>
        <dbReference type="EMBL" id="PVI08443.1"/>
    </source>
</evidence>
<organism evidence="1 2">
    <name type="scientific">Periconia macrospinosa</name>
    <dbReference type="NCBI Taxonomy" id="97972"/>
    <lineage>
        <taxon>Eukaryota</taxon>
        <taxon>Fungi</taxon>
        <taxon>Dikarya</taxon>
        <taxon>Ascomycota</taxon>
        <taxon>Pezizomycotina</taxon>
        <taxon>Dothideomycetes</taxon>
        <taxon>Pleosporomycetidae</taxon>
        <taxon>Pleosporales</taxon>
        <taxon>Massarineae</taxon>
        <taxon>Periconiaceae</taxon>
        <taxon>Periconia</taxon>
    </lineage>
</organism>
<protein>
    <submittedName>
        <fullName evidence="1">Uncharacterized protein</fullName>
    </submittedName>
</protein>
<name>A0A2V1ED32_9PLEO</name>
<accession>A0A2V1ED32</accession>